<dbReference type="RefSeq" id="WP_007003915.1">
    <property type="nucleotide sequence ID" value="NZ_GG770778.1"/>
</dbReference>
<name>D5RIE6_9PROT</name>
<keyword evidence="4" id="KW-1185">Reference proteome</keyword>
<dbReference type="PIRSF" id="PIRSF017082">
    <property type="entry name" value="YflP"/>
    <property type="match status" value="1"/>
</dbReference>
<evidence type="ECO:0000256" key="2">
    <source>
        <dbReference type="SAM" id="SignalP"/>
    </source>
</evidence>
<feature type="chain" id="PRO_5003075676" evidence="2">
    <location>
        <begin position="33"/>
        <end position="329"/>
    </location>
</feature>
<dbReference type="PANTHER" id="PTHR42928:SF5">
    <property type="entry name" value="BLR1237 PROTEIN"/>
    <property type="match status" value="1"/>
</dbReference>
<dbReference type="AlphaFoldDB" id="D5RIE6"/>
<dbReference type="PANTHER" id="PTHR42928">
    <property type="entry name" value="TRICARBOXYLATE-BINDING PROTEIN"/>
    <property type="match status" value="1"/>
</dbReference>
<dbReference type="OrthoDB" id="9780943at2"/>
<dbReference type="Pfam" id="PF03401">
    <property type="entry name" value="TctC"/>
    <property type="match status" value="1"/>
</dbReference>
<sequence length="329" mass="35799">MTIKTTRRGALALSAGALLAPLLPTLARPALAQPAFPARPIRMLVPWGAGGTTDVQMRAFAEIASRKLGQPVVVENRAGAGGILGPQALLNERPDGYTVSQMPISVFRYPHMAQRPPFDPDRDFTWISHLTGYLFGVVVRADAPWNSFNEFLAAAKATPNKITYGTPGVGTSLHITMEQIAGQRGIEWVHVPFRGYAENATALLGGQIDALADSSGWAEMVRDKRMKLLVTWGPERAKRFQDTPTLKELGIDIVSTSPYGVAGPRGMDPAVVRVLDAAFREAVNDPQHVAVLDRYDMPVQYLGPEDYAAFAQKTNAEEKAMIQRLGLKL</sequence>
<evidence type="ECO:0000256" key="1">
    <source>
        <dbReference type="ARBA" id="ARBA00006987"/>
    </source>
</evidence>
<organism evidence="3 4">
    <name type="scientific">Pseudoroseomonas cervicalis ATCC 49957</name>
    <dbReference type="NCBI Taxonomy" id="525371"/>
    <lineage>
        <taxon>Bacteria</taxon>
        <taxon>Pseudomonadati</taxon>
        <taxon>Pseudomonadota</taxon>
        <taxon>Alphaproteobacteria</taxon>
        <taxon>Acetobacterales</taxon>
        <taxon>Roseomonadaceae</taxon>
        <taxon>Roseomonas</taxon>
    </lineage>
</organism>
<dbReference type="InterPro" id="IPR042100">
    <property type="entry name" value="Bug_dom1"/>
</dbReference>
<evidence type="ECO:0000313" key="4">
    <source>
        <dbReference type="Proteomes" id="UP000005324"/>
    </source>
</evidence>
<dbReference type="CDD" id="cd07012">
    <property type="entry name" value="PBP2_Bug_TTT"/>
    <property type="match status" value="1"/>
</dbReference>
<comment type="caution">
    <text evidence="3">The sequence shown here is derived from an EMBL/GenBank/DDBJ whole genome shotgun (WGS) entry which is preliminary data.</text>
</comment>
<dbReference type="Proteomes" id="UP000005324">
    <property type="component" value="Unassembled WGS sequence"/>
</dbReference>
<dbReference type="InterPro" id="IPR005064">
    <property type="entry name" value="BUG"/>
</dbReference>
<accession>D5RIE6</accession>
<dbReference type="HOGENOM" id="CLU_045683_1_2_5"/>
<dbReference type="SUPFAM" id="SSF53850">
    <property type="entry name" value="Periplasmic binding protein-like II"/>
    <property type="match status" value="1"/>
</dbReference>
<dbReference type="InterPro" id="IPR006311">
    <property type="entry name" value="TAT_signal"/>
</dbReference>
<feature type="signal peptide" evidence="2">
    <location>
        <begin position="1"/>
        <end position="32"/>
    </location>
</feature>
<gene>
    <name evidence="3" type="ORF">HMPREF0731_0856</name>
</gene>
<comment type="similarity">
    <text evidence="1">Belongs to the UPF0065 (bug) family.</text>
</comment>
<reference evidence="3 4" key="1">
    <citation type="submission" date="2010-04" db="EMBL/GenBank/DDBJ databases">
        <authorList>
            <person name="Qin X."/>
            <person name="Bachman B."/>
            <person name="Battles P."/>
            <person name="Bell A."/>
            <person name="Bess C."/>
            <person name="Bickham C."/>
            <person name="Chaboub L."/>
            <person name="Chen D."/>
            <person name="Coyle M."/>
            <person name="Deiros D.R."/>
            <person name="Dinh H."/>
            <person name="Forbes L."/>
            <person name="Fowler G."/>
            <person name="Francisco L."/>
            <person name="Fu Q."/>
            <person name="Gubbala S."/>
            <person name="Hale W."/>
            <person name="Han Y."/>
            <person name="Hemphill L."/>
            <person name="Highlander S.K."/>
            <person name="Hirani K."/>
            <person name="Hogues M."/>
            <person name="Jackson L."/>
            <person name="Jakkamsetti A."/>
            <person name="Javaid M."/>
            <person name="Jiang H."/>
            <person name="Korchina V."/>
            <person name="Kovar C."/>
            <person name="Lara F."/>
            <person name="Lee S."/>
            <person name="Mata R."/>
            <person name="Mathew T."/>
            <person name="Moen C."/>
            <person name="Morales K."/>
            <person name="Munidasa M."/>
            <person name="Nazareth L."/>
            <person name="Ngo R."/>
            <person name="Nguyen L."/>
            <person name="Okwuonu G."/>
            <person name="Ongeri F."/>
            <person name="Patil S."/>
            <person name="Petrosino J."/>
            <person name="Pham C."/>
            <person name="Pham P."/>
            <person name="Pu L.-L."/>
            <person name="Puazo M."/>
            <person name="Raj R."/>
            <person name="Reid J."/>
            <person name="Rouhana J."/>
            <person name="Saada N."/>
            <person name="Shang Y."/>
            <person name="Simmons D."/>
            <person name="Thornton R."/>
            <person name="Warren J."/>
            <person name="Weissenberger G."/>
            <person name="Zhang J."/>
            <person name="Zhang L."/>
            <person name="Zhou C."/>
            <person name="Zhu D."/>
            <person name="Muzny D."/>
            <person name="Worley K."/>
            <person name="Gibbs R."/>
        </authorList>
    </citation>
    <scope>NUCLEOTIDE SEQUENCE [LARGE SCALE GENOMIC DNA]</scope>
    <source>
        <strain evidence="3 4">ATCC 49957</strain>
    </source>
</reference>
<keyword evidence="2" id="KW-0732">Signal</keyword>
<dbReference type="Gene3D" id="3.40.190.10">
    <property type="entry name" value="Periplasmic binding protein-like II"/>
    <property type="match status" value="1"/>
</dbReference>
<dbReference type="Gene3D" id="3.40.190.150">
    <property type="entry name" value="Bordetella uptake gene, domain 1"/>
    <property type="match status" value="1"/>
</dbReference>
<dbReference type="EMBL" id="ADVL01000144">
    <property type="protein sequence ID" value="EFH12923.1"/>
    <property type="molecule type" value="Genomic_DNA"/>
</dbReference>
<evidence type="ECO:0000313" key="3">
    <source>
        <dbReference type="EMBL" id="EFH12923.1"/>
    </source>
</evidence>
<protein>
    <submittedName>
        <fullName evidence="3">Tat pathway signal sequence domain protein</fullName>
    </submittedName>
</protein>
<dbReference type="PROSITE" id="PS51318">
    <property type="entry name" value="TAT"/>
    <property type="match status" value="1"/>
</dbReference>
<proteinExistence type="inferred from homology"/>